<dbReference type="InterPro" id="IPR001802">
    <property type="entry name" value="MerP/CopZ"/>
</dbReference>
<gene>
    <name evidence="4" type="ORF">RYX56_08225</name>
</gene>
<evidence type="ECO:0000259" key="3">
    <source>
        <dbReference type="PROSITE" id="PS50846"/>
    </source>
</evidence>
<dbReference type="PANTHER" id="PTHR46594:SF4">
    <property type="entry name" value="P-TYPE CATION-TRANSPORTING ATPASE"/>
    <property type="match status" value="1"/>
</dbReference>
<dbReference type="Gene3D" id="3.30.70.100">
    <property type="match status" value="1"/>
</dbReference>
<reference evidence="4 5" key="1">
    <citation type="submission" date="2023-10" db="EMBL/GenBank/DDBJ databases">
        <title>Screening of Alkalihalobacillus lindianensis BZ-TG-R113 and Its Alleviation of Salt Stress on Rapeseed Growth.</title>
        <authorList>
            <person name="Zhao B."/>
            <person name="Guo T."/>
        </authorList>
    </citation>
    <scope>NUCLEOTIDE SEQUENCE [LARGE SCALE GENOMIC DNA]</scope>
    <source>
        <strain evidence="4 5">BZ-TG-R113</strain>
    </source>
</reference>
<feature type="domain" description="HMA" evidence="3">
    <location>
        <begin position="2"/>
        <end position="68"/>
    </location>
</feature>
<dbReference type="InterPro" id="IPR036163">
    <property type="entry name" value="HMA_dom_sf"/>
</dbReference>
<dbReference type="PANTHER" id="PTHR46594">
    <property type="entry name" value="P-TYPE CATION-TRANSPORTING ATPASE"/>
    <property type="match status" value="1"/>
</dbReference>
<name>A0ABU3X913_9BACI</name>
<dbReference type="RefSeq" id="WP_317121590.1">
    <property type="nucleotide sequence ID" value="NZ_JAWJBA010000002.1"/>
</dbReference>
<evidence type="ECO:0000256" key="2">
    <source>
        <dbReference type="ARBA" id="ARBA00022723"/>
    </source>
</evidence>
<dbReference type="PROSITE" id="PS50846">
    <property type="entry name" value="HMA_2"/>
    <property type="match status" value="1"/>
</dbReference>
<keyword evidence="5" id="KW-1185">Reference proteome</keyword>
<evidence type="ECO:0000256" key="1">
    <source>
        <dbReference type="ARBA" id="ARBA00015313"/>
    </source>
</evidence>
<dbReference type="PROSITE" id="PS01047">
    <property type="entry name" value="HMA_1"/>
    <property type="match status" value="1"/>
</dbReference>
<evidence type="ECO:0000313" key="5">
    <source>
        <dbReference type="Proteomes" id="UP001287282"/>
    </source>
</evidence>
<comment type="caution">
    <text evidence="4">The sequence shown here is derived from an EMBL/GenBank/DDBJ whole genome shotgun (WGS) entry which is preliminary data.</text>
</comment>
<proteinExistence type="predicted"/>
<dbReference type="SUPFAM" id="SSF55008">
    <property type="entry name" value="HMA, heavy metal-associated domain"/>
    <property type="match status" value="1"/>
</dbReference>
<dbReference type="Proteomes" id="UP001287282">
    <property type="component" value="Unassembled WGS sequence"/>
</dbReference>
<dbReference type="EMBL" id="JAWJBA010000002">
    <property type="protein sequence ID" value="MDV2684354.1"/>
    <property type="molecule type" value="Genomic_DNA"/>
</dbReference>
<protein>
    <recommendedName>
        <fullName evidence="1">Copper chaperone CopZ</fullName>
    </recommendedName>
</protein>
<organism evidence="4 5">
    <name type="scientific">Alkalihalophilus lindianensis</name>
    <dbReference type="NCBI Taxonomy" id="1630542"/>
    <lineage>
        <taxon>Bacteria</taxon>
        <taxon>Bacillati</taxon>
        <taxon>Bacillota</taxon>
        <taxon>Bacilli</taxon>
        <taxon>Bacillales</taxon>
        <taxon>Bacillaceae</taxon>
        <taxon>Alkalihalophilus</taxon>
    </lineage>
</organism>
<dbReference type="Pfam" id="PF00403">
    <property type="entry name" value="HMA"/>
    <property type="match status" value="1"/>
</dbReference>
<sequence>MQTVTLQVEKMSCGNCLDTVKAALEGLDGVEQADVHLKDKTARVAYDESRVTTEQMAEAVEDKGYMIVP</sequence>
<dbReference type="InterPro" id="IPR006121">
    <property type="entry name" value="HMA_dom"/>
</dbReference>
<dbReference type="CDD" id="cd00371">
    <property type="entry name" value="HMA"/>
    <property type="match status" value="1"/>
</dbReference>
<keyword evidence="2" id="KW-0479">Metal-binding</keyword>
<accession>A0ABU3X913</accession>
<evidence type="ECO:0000313" key="4">
    <source>
        <dbReference type="EMBL" id="MDV2684354.1"/>
    </source>
</evidence>
<dbReference type="InterPro" id="IPR017969">
    <property type="entry name" value="Heavy-metal-associated_CS"/>
</dbReference>
<dbReference type="PRINTS" id="PR00946">
    <property type="entry name" value="HGSCAVENGER"/>
</dbReference>